<dbReference type="PANTHER" id="PTHR43606:SF8">
    <property type="entry name" value="ALKALINE PHOSPHATASE"/>
    <property type="match status" value="1"/>
</dbReference>
<dbReference type="AlphaFoldDB" id="A0AA37NZJ6"/>
<dbReference type="InterPro" id="IPR052900">
    <property type="entry name" value="Phospholipid_Metab_Enz"/>
</dbReference>
<reference evidence="2 3" key="1">
    <citation type="submission" date="2022-03" db="EMBL/GenBank/DDBJ databases">
        <title>Genome data of Colletotrichum spp.</title>
        <authorList>
            <person name="Utami Y.D."/>
            <person name="Hiruma K."/>
        </authorList>
    </citation>
    <scope>NUCLEOTIDE SEQUENCE [LARGE SCALE GENOMIC DNA]</scope>
    <source>
        <strain evidence="2 3">MAFF 239500</strain>
    </source>
</reference>
<dbReference type="Proteomes" id="UP001055115">
    <property type="component" value="Unassembled WGS sequence"/>
</dbReference>
<organism evidence="2 3">
    <name type="scientific">Colletotrichum spaethianum</name>
    <dbReference type="NCBI Taxonomy" id="700344"/>
    <lineage>
        <taxon>Eukaryota</taxon>
        <taxon>Fungi</taxon>
        <taxon>Dikarya</taxon>
        <taxon>Ascomycota</taxon>
        <taxon>Pezizomycotina</taxon>
        <taxon>Sordariomycetes</taxon>
        <taxon>Hypocreomycetidae</taxon>
        <taxon>Glomerellales</taxon>
        <taxon>Glomerellaceae</taxon>
        <taxon>Colletotrichum</taxon>
        <taxon>Colletotrichum spaethianum species complex</taxon>
    </lineage>
</organism>
<proteinExistence type="predicted"/>
<dbReference type="RefSeq" id="XP_049126860.1">
    <property type="nucleotide sequence ID" value="XM_049270903.1"/>
</dbReference>
<feature type="domain" description="PhoD-like phosphatase metallophosphatase" evidence="1">
    <location>
        <begin position="44"/>
        <end position="116"/>
    </location>
</feature>
<evidence type="ECO:0000313" key="2">
    <source>
        <dbReference type="EMBL" id="GKT44510.1"/>
    </source>
</evidence>
<sequence length="116" mass="13280">MTMFFTSETISTRQGKKVNVEQLPQALFSPFKTTEHGMDRCVISTHRADPDLQLLANDFAWIATWDDHEFANNGYRDGFSGLNNTEESFLNDGPQVSVDSRKANAVRAYFEWMPIR</sequence>
<comment type="caution">
    <text evidence="2">The sequence shown here is derived from an EMBL/GenBank/DDBJ whole genome shotgun (WGS) entry which is preliminary data.</text>
</comment>
<dbReference type="InterPro" id="IPR038607">
    <property type="entry name" value="PhoD-like_sf"/>
</dbReference>
<evidence type="ECO:0000313" key="3">
    <source>
        <dbReference type="Proteomes" id="UP001055115"/>
    </source>
</evidence>
<name>A0AA37NZJ6_9PEZI</name>
<keyword evidence="3" id="KW-1185">Reference proteome</keyword>
<dbReference type="PANTHER" id="PTHR43606">
    <property type="entry name" value="PHOSPHATASE, PUTATIVE (AFU_ORTHOLOGUE AFUA_6G08710)-RELATED"/>
    <property type="match status" value="1"/>
</dbReference>
<accession>A0AA37NZJ6</accession>
<dbReference type="Pfam" id="PF09423">
    <property type="entry name" value="PhoD"/>
    <property type="match status" value="1"/>
</dbReference>
<dbReference type="Gene3D" id="3.60.21.70">
    <property type="entry name" value="PhoD-like phosphatase"/>
    <property type="match status" value="1"/>
</dbReference>
<gene>
    <name evidence="2" type="ORF">ColSpa_04691</name>
</gene>
<dbReference type="InterPro" id="IPR018946">
    <property type="entry name" value="PhoD-like_MPP"/>
</dbReference>
<dbReference type="GeneID" id="73325493"/>
<evidence type="ECO:0000259" key="1">
    <source>
        <dbReference type="Pfam" id="PF09423"/>
    </source>
</evidence>
<protein>
    <submittedName>
        <fullName evidence="2">Alkaline phosphatase D</fullName>
    </submittedName>
</protein>
<dbReference type="EMBL" id="BQXU01000010">
    <property type="protein sequence ID" value="GKT44510.1"/>
    <property type="molecule type" value="Genomic_DNA"/>
</dbReference>